<protein>
    <recommendedName>
        <fullName evidence="6 7">Small ribosomal subunit protein uS4</fullName>
    </recommendedName>
</protein>
<comment type="function">
    <text evidence="7">With S5 and S12 plays an important role in translational accuracy.</text>
</comment>
<dbReference type="Gene3D" id="3.10.290.10">
    <property type="entry name" value="RNA-binding S4 domain"/>
    <property type="match status" value="1"/>
</dbReference>
<dbReference type="NCBIfam" id="TIGR01017">
    <property type="entry name" value="rpsD_bact"/>
    <property type="match status" value="1"/>
</dbReference>
<dbReference type="InterPro" id="IPR001912">
    <property type="entry name" value="Ribosomal_uS4_N"/>
</dbReference>
<dbReference type="PANTHER" id="PTHR11831:SF4">
    <property type="entry name" value="SMALL RIBOSOMAL SUBUNIT PROTEIN US4M"/>
    <property type="match status" value="1"/>
</dbReference>
<dbReference type="InterPro" id="IPR036986">
    <property type="entry name" value="S4_RNA-bd_sf"/>
</dbReference>
<comment type="subunit">
    <text evidence="7">Part of the 30S ribosomal subunit. Contacts protein S5. The interaction surface between S4 and S5 is involved in control of translational fidelity.</text>
</comment>
<evidence type="ECO:0000256" key="4">
    <source>
        <dbReference type="ARBA" id="ARBA00022980"/>
    </source>
</evidence>
<dbReference type="PROSITE" id="PS50889">
    <property type="entry name" value="S4"/>
    <property type="match status" value="1"/>
</dbReference>
<dbReference type="SMART" id="SM00363">
    <property type="entry name" value="S4"/>
    <property type="match status" value="1"/>
</dbReference>
<evidence type="ECO:0000259" key="9">
    <source>
        <dbReference type="SMART" id="SM01390"/>
    </source>
</evidence>
<dbReference type="GO" id="GO:0015935">
    <property type="term" value="C:small ribosomal subunit"/>
    <property type="evidence" value="ECO:0007669"/>
    <property type="project" value="InterPro"/>
</dbReference>
<name>A0A9D1HJI1_9FIRM</name>
<dbReference type="GO" id="GO:0006412">
    <property type="term" value="P:translation"/>
    <property type="evidence" value="ECO:0007669"/>
    <property type="project" value="UniProtKB-UniRule"/>
</dbReference>
<evidence type="ECO:0000256" key="7">
    <source>
        <dbReference type="HAMAP-Rule" id="MF_01306"/>
    </source>
</evidence>
<dbReference type="HAMAP" id="MF_01306_B">
    <property type="entry name" value="Ribosomal_uS4_B"/>
    <property type="match status" value="1"/>
</dbReference>
<feature type="domain" description="RNA-binding S4" evidence="8">
    <location>
        <begin position="87"/>
        <end position="152"/>
    </location>
</feature>
<evidence type="ECO:0000256" key="6">
    <source>
        <dbReference type="ARBA" id="ARBA00035254"/>
    </source>
</evidence>
<dbReference type="GO" id="GO:0042274">
    <property type="term" value="P:ribosomal small subunit biogenesis"/>
    <property type="evidence" value="ECO:0007669"/>
    <property type="project" value="TreeGrafter"/>
</dbReference>
<gene>
    <name evidence="7 10" type="primary">rpsD</name>
    <name evidence="10" type="ORF">IAB00_03050</name>
</gene>
<dbReference type="FunFam" id="3.10.290.10:FF:000001">
    <property type="entry name" value="30S ribosomal protein S4"/>
    <property type="match status" value="1"/>
</dbReference>
<evidence type="ECO:0000256" key="2">
    <source>
        <dbReference type="ARBA" id="ARBA00022730"/>
    </source>
</evidence>
<feature type="domain" description="Small ribosomal subunit protein uS4 N-terminal" evidence="9">
    <location>
        <begin position="3"/>
        <end position="86"/>
    </location>
</feature>
<proteinExistence type="inferred from homology"/>
<dbReference type="SMART" id="SM01390">
    <property type="entry name" value="Ribosomal_S4"/>
    <property type="match status" value="1"/>
</dbReference>
<dbReference type="GO" id="GO:0019843">
    <property type="term" value="F:rRNA binding"/>
    <property type="evidence" value="ECO:0007669"/>
    <property type="project" value="UniProtKB-UniRule"/>
</dbReference>
<dbReference type="CDD" id="cd00165">
    <property type="entry name" value="S4"/>
    <property type="match status" value="1"/>
</dbReference>
<dbReference type="InterPro" id="IPR022801">
    <property type="entry name" value="Ribosomal_uS4"/>
</dbReference>
<evidence type="ECO:0000256" key="3">
    <source>
        <dbReference type="ARBA" id="ARBA00022884"/>
    </source>
</evidence>
<dbReference type="InterPro" id="IPR002942">
    <property type="entry name" value="S4_RNA-bd"/>
</dbReference>
<evidence type="ECO:0000313" key="10">
    <source>
        <dbReference type="EMBL" id="HIU10210.1"/>
    </source>
</evidence>
<evidence type="ECO:0000259" key="8">
    <source>
        <dbReference type="SMART" id="SM00363"/>
    </source>
</evidence>
<dbReference type="Pfam" id="PF00163">
    <property type="entry name" value="Ribosomal_S4"/>
    <property type="match status" value="1"/>
</dbReference>
<dbReference type="Pfam" id="PF01479">
    <property type="entry name" value="S4"/>
    <property type="match status" value="1"/>
</dbReference>
<dbReference type="EMBL" id="DVMH01000018">
    <property type="protein sequence ID" value="HIU10210.1"/>
    <property type="molecule type" value="Genomic_DNA"/>
</dbReference>
<keyword evidence="3 7" id="KW-0694">RNA-binding</keyword>
<organism evidence="10 11">
    <name type="scientific">Candidatus Avidehalobacter gallistercoris</name>
    <dbReference type="NCBI Taxonomy" id="2840694"/>
    <lineage>
        <taxon>Bacteria</taxon>
        <taxon>Bacillati</taxon>
        <taxon>Bacillota</taxon>
        <taxon>Clostridia</taxon>
        <taxon>Eubacteriales</taxon>
        <taxon>Peptococcaceae</taxon>
        <taxon>Peptococcaceae incertae sedis</taxon>
        <taxon>Candidatus Avidehalobacter</taxon>
    </lineage>
</organism>
<keyword evidence="5 7" id="KW-0687">Ribonucleoprotein</keyword>
<reference evidence="10" key="1">
    <citation type="submission" date="2020-10" db="EMBL/GenBank/DDBJ databases">
        <authorList>
            <person name="Gilroy R."/>
        </authorList>
    </citation>
    <scope>NUCLEOTIDE SEQUENCE</scope>
    <source>
        <strain evidence="10">2830</strain>
    </source>
</reference>
<reference evidence="10" key="2">
    <citation type="journal article" date="2021" name="PeerJ">
        <title>Extensive microbial diversity within the chicken gut microbiome revealed by metagenomics and culture.</title>
        <authorList>
            <person name="Gilroy R."/>
            <person name="Ravi A."/>
            <person name="Getino M."/>
            <person name="Pursley I."/>
            <person name="Horton D.L."/>
            <person name="Alikhan N.F."/>
            <person name="Baker D."/>
            <person name="Gharbi K."/>
            <person name="Hall N."/>
            <person name="Watson M."/>
            <person name="Adriaenssens E.M."/>
            <person name="Foster-Nyarko E."/>
            <person name="Jarju S."/>
            <person name="Secka A."/>
            <person name="Antonio M."/>
            <person name="Oren A."/>
            <person name="Chaudhuri R.R."/>
            <person name="La Ragione R."/>
            <person name="Hildebrand F."/>
            <person name="Pallen M.J."/>
        </authorList>
    </citation>
    <scope>NUCLEOTIDE SEQUENCE</scope>
    <source>
        <strain evidence="10">2830</strain>
    </source>
</reference>
<sequence>MAKNTQPVLKRARTLGIEPGFVGVYKKSKRKPKQIRRKQSNYALQLTEKQKVKFVYGILEKQLRNTFKKAEKMSGNVGENLLMLLEQRMDNVVYRLGLASTRREAKQLVSHAHFTLNGRKMNIPSAMVKVGDVIAVREKSLQSPKFKALAENLKGKAVPGWLELDAANMTGKMVALPSRSDIDAPIAEQLIVEFYSR</sequence>
<comment type="function">
    <text evidence="7">One of the primary rRNA binding proteins, it binds directly to 16S rRNA where it nucleates assembly of the body of the 30S subunit.</text>
</comment>
<dbReference type="PANTHER" id="PTHR11831">
    <property type="entry name" value="30S 40S RIBOSOMAL PROTEIN"/>
    <property type="match status" value="1"/>
</dbReference>
<evidence type="ECO:0000256" key="5">
    <source>
        <dbReference type="ARBA" id="ARBA00023274"/>
    </source>
</evidence>
<keyword evidence="4 7" id="KW-0689">Ribosomal protein</keyword>
<dbReference type="InterPro" id="IPR005709">
    <property type="entry name" value="Ribosomal_uS4_bac-type"/>
</dbReference>
<dbReference type="GO" id="GO:0003735">
    <property type="term" value="F:structural constituent of ribosome"/>
    <property type="evidence" value="ECO:0007669"/>
    <property type="project" value="InterPro"/>
</dbReference>
<evidence type="ECO:0000313" key="11">
    <source>
        <dbReference type="Proteomes" id="UP000824124"/>
    </source>
</evidence>
<accession>A0A9D1HJI1</accession>
<comment type="caution">
    <text evidence="10">The sequence shown here is derived from an EMBL/GenBank/DDBJ whole genome shotgun (WGS) entry which is preliminary data.</text>
</comment>
<dbReference type="SUPFAM" id="SSF55174">
    <property type="entry name" value="Alpha-L RNA-binding motif"/>
    <property type="match status" value="1"/>
</dbReference>
<keyword evidence="2 7" id="KW-0699">rRNA-binding</keyword>
<dbReference type="NCBIfam" id="NF003717">
    <property type="entry name" value="PRK05327.1"/>
    <property type="match status" value="1"/>
</dbReference>
<dbReference type="Proteomes" id="UP000824124">
    <property type="component" value="Unassembled WGS sequence"/>
</dbReference>
<comment type="similarity">
    <text evidence="1 7">Belongs to the universal ribosomal protein uS4 family.</text>
</comment>
<dbReference type="AlphaFoldDB" id="A0A9D1HJI1"/>
<dbReference type="Gene3D" id="1.10.1050.10">
    <property type="entry name" value="Ribosomal Protein S4 Delta 41, Chain A, domain 1"/>
    <property type="match status" value="1"/>
</dbReference>
<evidence type="ECO:0000256" key="1">
    <source>
        <dbReference type="ARBA" id="ARBA00007465"/>
    </source>
</evidence>